<sequence>MGASSYFHLDAAGEITFKKKKHPMRDSKASWWTCRMARVFTETCRPIQTPSWDTLPTLNIHRGGAVQANLYWRSRSFSSCPYLECPSHEYPIEATSTISVLKGKGRFAENLPQSHDWTNLFGVQKTYGAFCLAPPERSFAVVEPFRSLLLD</sequence>
<comment type="caution">
    <text evidence="1">The sequence shown here is derived from an EMBL/GenBank/DDBJ whole genome shotgun (WGS) entry which is preliminary data.</text>
</comment>
<protein>
    <submittedName>
        <fullName evidence="1">Uncharacterized protein</fullName>
    </submittedName>
</protein>
<proteinExistence type="predicted"/>
<reference evidence="1 2" key="1">
    <citation type="submission" date="2024-01" db="EMBL/GenBank/DDBJ databases">
        <title>The genomes of 5 underutilized Papilionoideae crops provide insights into root nodulation and disease resistanc.</title>
        <authorList>
            <person name="Jiang F."/>
        </authorList>
    </citation>
    <scope>NUCLEOTIDE SEQUENCE [LARGE SCALE GENOMIC DNA]</scope>
    <source>
        <strain evidence="1">LVBAO_FW01</strain>
        <tissue evidence="1">Leaves</tissue>
    </source>
</reference>
<dbReference type="EMBL" id="JAYMYQ010000010">
    <property type="protein sequence ID" value="KAK7308472.1"/>
    <property type="molecule type" value="Genomic_DNA"/>
</dbReference>
<keyword evidence="2" id="KW-1185">Reference proteome</keyword>
<dbReference type="Proteomes" id="UP001367508">
    <property type="component" value="Unassembled WGS sequence"/>
</dbReference>
<organism evidence="1 2">
    <name type="scientific">Canavalia gladiata</name>
    <name type="common">Sword bean</name>
    <name type="synonym">Dolichos gladiatus</name>
    <dbReference type="NCBI Taxonomy" id="3824"/>
    <lineage>
        <taxon>Eukaryota</taxon>
        <taxon>Viridiplantae</taxon>
        <taxon>Streptophyta</taxon>
        <taxon>Embryophyta</taxon>
        <taxon>Tracheophyta</taxon>
        <taxon>Spermatophyta</taxon>
        <taxon>Magnoliopsida</taxon>
        <taxon>eudicotyledons</taxon>
        <taxon>Gunneridae</taxon>
        <taxon>Pentapetalae</taxon>
        <taxon>rosids</taxon>
        <taxon>fabids</taxon>
        <taxon>Fabales</taxon>
        <taxon>Fabaceae</taxon>
        <taxon>Papilionoideae</taxon>
        <taxon>50 kb inversion clade</taxon>
        <taxon>NPAAA clade</taxon>
        <taxon>indigoferoid/millettioid clade</taxon>
        <taxon>Phaseoleae</taxon>
        <taxon>Canavalia</taxon>
    </lineage>
</organism>
<name>A0AAN9K0E0_CANGL</name>
<evidence type="ECO:0000313" key="1">
    <source>
        <dbReference type="EMBL" id="KAK7308472.1"/>
    </source>
</evidence>
<evidence type="ECO:0000313" key="2">
    <source>
        <dbReference type="Proteomes" id="UP001367508"/>
    </source>
</evidence>
<gene>
    <name evidence="1" type="ORF">VNO77_42079</name>
</gene>
<accession>A0AAN9K0E0</accession>
<dbReference type="AlphaFoldDB" id="A0AAN9K0E0"/>